<dbReference type="EC" id="2.4.1.173" evidence="2"/>
<dbReference type="Proteomes" id="UP000646827">
    <property type="component" value="Unassembled WGS sequence"/>
</dbReference>
<evidence type="ECO:0000256" key="4">
    <source>
        <dbReference type="ARBA" id="ARBA00022679"/>
    </source>
</evidence>
<dbReference type="SUPFAM" id="SSF50729">
    <property type="entry name" value="PH domain-like"/>
    <property type="match status" value="1"/>
</dbReference>
<dbReference type="InterPro" id="IPR001849">
    <property type="entry name" value="PH_domain"/>
</dbReference>
<evidence type="ECO:0000256" key="2">
    <source>
        <dbReference type="ARBA" id="ARBA00012650"/>
    </source>
</evidence>
<dbReference type="InterPro" id="IPR004276">
    <property type="entry name" value="GlycoTrans_28_N"/>
</dbReference>
<dbReference type="InterPro" id="IPR050426">
    <property type="entry name" value="Glycosyltransferase_28"/>
</dbReference>
<dbReference type="FunFam" id="3.40.50.2000:FF:000009">
    <property type="entry name" value="Sterol 3-beta-glucosyltransferase UGT80A2"/>
    <property type="match status" value="1"/>
</dbReference>
<organism evidence="10 11">
    <name type="scientific">Circinella minor</name>
    <dbReference type="NCBI Taxonomy" id="1195481"/>
    <lineage>
        <taxon>Eukaryota</taxon>
        <taxon>Fungi</taxon>
        <taxon>Fungi incertae sedis</taxon>
        <taxon>Mucoromycota</taxon>
        <taxon>Mucoromycotina</taxon>
        <taxon>Mucoromycetes</taxon>
        <taxon>Mucorales</taxon>
        <taxon>Lichtheimiaceae</taxon>
        <taxon>Circinella</taxon>
    </lineage>
</organism>
<evidence type="ECO:0000313" key="10">
    <source>
        <dbReference type="EMBL" id="KAG2219054.1"/>
    </source>
</evidence>
<dbReference type="AlphaFoldDB" id="A0A8H7VLJ6"/>
<comment type="caution">
    <text evidence="10">The sequence shown here is derived from an EMBL/GenBank/DDBJ whole genome shotgun (WGS) entry which is preliminary data.</text>
</comment>
<dbReference type="GO" id="GO:0016125">
    <property type="term" value="P:sterol metabolic process"/>
    <property type="evidence" value="ECO:0007669"/>
    <property type="project" value="TreeGrafter"/>
</dbReference>
<feature type="region of interest" description="Disordered" evidence="8">
    <location>
        <begin position="435"/>
        <end position="493"/>
    </location>
</feature>
<evidence type="ECO:0000259" key="9">
    <source>
        <dbReference type="PROSITE" id="PS50003"/>
    </source>
</evidence>
<feature type="compositionally biased region" description="Basic and acidic residues" evidence="8">
    <location>
        <begin position="545"/>
        <end position="558"/>
    </location>
</feature>
<evidence type="ECO:0000313" key="11">
    <source>
        <dbReference type="Proteomes" id="UP000646827"/>
    </source>
</evidence>
<gene>
    <name evidence="10" type="ORF">INT45_008898</name>
</gene>
<dbReference type="InterPro" id="IPR011993">
    <property type="entry name" value="PH-like_dom_sf"/>
</dbReference>
<dbReference type="Pfam" id="PF02893">
    <property type="entry name" value="GRAM"/>
    <property type="match status" value="1"/>
</dbReference>
<feature type="domain" description="PH" evidence="9">
    <location>
        <begin position="165"/>
        <end position="261"/>
    </location>
</feature>
<dbReference type="SMART" id="SM00233">
    <property type="entry name" value="PH"/>
    <property type="match status" value="1"/>
</dbReference>
<dbReference type="Gene3D" id="3.40.50.2000">
    <property type="entry name" value="Glycogen Phosphorylase B"/>
    <property type="match status" value="2"/>
</dbReference>
<dbReference type="SMART" id="SM00568">
    <property type="entry name" value="GRAM"/>
    <property type="match status" value="2"/>
</dbReference>
<feature type="region of interest" description="Disordered" evidence="8">
    <location>
        <begin position="1171"/>
        <end position="1190"/>
    </location>
</feature>
<feature type="region of interest" description="Disordered" evidence="8">
    <location>
        <begin position="525"/>
        <end position="558"/>
    </location>
</feature>
<comment type="similarity">
    <text evidence="1">Belongs to the glycosyltransferase 28 family.</text>
</comment>
<dbReference type="GO" id="GO:0016906">
    <property type="term" value="F:sterol 3-beta-glucosyltransferase activity"/>
    <property type="evidence" value="ECO:0007669"/>
    <property type="project" value="UniProtKB-EC"/>
</dbReference>
<evidence type="ECO:0000256" key="8">
    <source>
        <dbReference type="SAM" id="MobiDB-lite"/>
    </source>
</evidence>
<dbReference type="CDD" id="cd03784">
    <property type="entry name" value="GT1_Gtf-like"/>
    <property type="match status" value="1"/>
</dbReference>
<reference evidence="10 11" key="1">
    <citation type="submission" date="2020-12" db="EMBL/GenBank/DDBJ databases">
        <title>Metabolic potential, ecology and presence of endohyphal bacteria is reflected in genomic diversity of Mucoromycotina.</title>
        <authorList>
            <person name="Muszewska A."/>
            <person name="Okrasinska A."/>
            <person name="Steczkiewicz K."/>
            <person name="Drgas O."/>
            <person name="Orlowska M."/>
            <person name="Perlinska-Lenart U."/>
            <person name="Aleksandrzak-Piekarczyk T."/>
            <person name="Szatraj K."/>
            <person name="Zielenkiewicz U."/>
            <person name="Pilsyk S."/>
            <person name="Malc E."/>
            <person name="Mieczkowski P."/>
            <person name="Kruszewska J.S."/>
            <person name="Biernat P."/>
            <person name="Pawlowska J."/>
        </authorList>
    </citation>
    <scope>NUCLEOTIDE SEQUENCE [LARGE SCALE GENOMIC DNA]</scope>
    <source>
        <strain evidence="10 11">CBS 142.35</strain>
    </source>
</reference>
<dbReference type="FunFam" id="3.40.50.2000:FF:000029">
    <property type="entry name" value="Sterol 3-beta-glucosyltransferase"/>
    <property type="match status" value="1"/>
</dbReference>
<dbReference type="InterPro" id="IPR004182">
    <property type="entry name" value="GRAM"/>
</dbReference>
<feature type="compositionally biased region" description="Low complexity" evidence="8">
    <location>
        <begin position="435"/>
        <end position="460"/>
    </location>
</feature>
<comment type="catalytic activity">
    <reaction evidence="6">
        <text>ergosterol + UDP-alpha-D-glucose = ergosteryl 3-beta-D-glucoside + UDP + H(+)</text>
        <dbReference type="Rhea" id="RHEA:61836"/>
        <dbReference type="ChEBI" id="CHEBI:15378"/>
        <dbReference type="ChEBI" id="CHEBI:16933"/>
        <dbReference type="ChEBI" id="CHEBI:52973"/>
        <dbReference type="ChEBI" id="CHEBI:58223"/>
        <dbReference type="ChEBI" id="CHEBI:58885"/>
    </reaction>
    <physiologicalReaction direction="left-to-right" evidence="6">
        <dbReference type="Rhea" id="RHEA:61837"/>
    </physiologicalReaction>
</comment>
<dbReference type="Pfam" id="PF06722">
    <property type="entry name" value="EryCIII-like_C"/>
    <property type="match status" value="1"/>
</dbReference>
<dbReference type="GO" id="GO:0005975">
    <property type="term" value="P:carbohydrate metabolic process"/>
    <property type="evidence" value="ECO:0007669"/>
    <property type="project" value="InterPro"/>
</dbReference>
<dbReference type="Pfam" id="PF00169">
    <property type="entry name" value="PH"/>
    <property type="match status" value="1"/>
</dbReference>
<evidence type="ECO:0000256" key="3">
    <source>
        <dbReference type="ARBA" id="ARBA00022676"/>
    </source>
</evidence>
<dbReference type="Gene3D" id="2.30.29.30">
    <property type="entry name" value="Pleckstrin-homology domain (PH domain)/Phosphotyrosine-binding domain (PTB)"/>
    <property type="match status" value="2"/>
</dbReference>
<evidence type="ECO:0000256" key="6">
    <source>
        <dbReference type="ARBA" id="ARBA00047886"/>
    </source>
</evidence>
<dbReference type="Pfam" id="PF03033">
    <property type="entry name" value="Glyco_transf_28"/>
    <property type="match status" value="1"/>
</dbReference>
<proteinExistence type="inferred from homology"/>
<keyword evidence="3" id="KW-0328">Glycosyltransferase</keyword>
<evidence type="ECO:0000256" key="7">
    <source>
        <dbReference type="ARBA" id="ARBA00049453"/>
    </source>
</evidence>
<keyword evidence="11" id="KW-1185">Reference proteome</keyword>
<dbReference type="PROSITE" id="PS50003">
    <property type="entry name" value="PH_DOMAIN"/>
    <property type="match status" value="1"/>
</dbReference>
<name>A0A8H7VLJ6_9FUNG</name>
<feature type="compositionally biased region" description="Acidic residues" evidence="8">
    <location>
        <begin position="475"/>
        <end position="486"/>
    </location>
</feature>
<evidence type="ECO:0000256" key="1">
    <source>
        <dbReference type="ARBA" id="ARBA00006962"/>
    </source>
</evidence>
<dbReference type="SUPFAM" id="SSF53756">
    <property type="entry name" value="UDP-Glycosyltransferase/glycogen phosphorylase"/>
    <property type="match status" value="1"/>
</dbReference>
<dbReference type="PANTHER" id="PTHR48050">
    <property type="entry name" value="STEROL 3-BETA-GLUCOSYLTRANSFERASE"/>
    <property type="match status" value="1"/>
</dbReference>
<dbReference type="EMBL" id="JAEPRB010000197">
    <property type="protein sequence ID" value="KAG2219054.1"/>
    <property type="molecule type" value="Genomic_DNA"/>
</dbReference>
<accession>A0A8H7VLJ6</accession>
<protein>
    <recommendedName>
        <fullName evidence="2">sterol 3beta-glucosyltransferase</fullName>
        <ecNumber evidence="2">2.4.1.173</ecNumber>
    </recommendedName>
    <alternativeName>
        <fullName evidence="5">Autophagy-related protein 26</fullName>
    </alternativeName>
</protein>
<dbReference type="InterPro" id="IPR010610">
    <property type="entry name" value="EryCIII-like_C"/>
</dbReference>
<dbReference type="InterPro" id="IPR002213">
    <property type="entry name" value="UDP_glucos_trans"/>
</dbReference>
<sequence length="1221" mass="138519">MDSANHNVLQFISAAAQVRLKTILIPLVVCSQNSKLWVEKALNEVSGSWSSHSAHHDLNHKKPDGIKELLAEAAGNEFNNDEDKENNNDNNQQLQQQSLSTNSSVLLKDHTTAEKLQIIFDLPTVEEVIGEWPCCIVRSAIVPGYLYLTDNHICFFASLPQNMHGYRKAGYLLIKNTSKIGTGFERRYFELKEDMLAWYGNATDMYSPKGKIDLKEVLVVRTSKKREHGFKIITMNKTWHFQADTYAAMLEWMNMLRKAIFKAKNTGNSVKITLPFKNILDIEQTEAFEFQQFIQIRAVGIDDHFVMDEYYFAYFTDAKETFEQLKNRWDRLQQQVLSDSIDNNNPLIASTTDSVSPSLSISDLYDVNSQPIMIQALGGNRNNDTNVDDTINTTITAEKKPKKSSSSSSIASSMTGAVSTALSVPTAIKGLLYSNCTNSSSPSLSNNNNDKMTMTMTSTTQHHPHRDTPDPSTVDIEDSSSSENEDQAVVGWLNGKRRSGMKLVYGFLGGGGNNTGSTATVYRSLDEEDEEDEEIQDNNRINSYKRTDNQKSENDHSNEFIPTLFPYEEPLEERTRINFRKYFVLPQSEKLEAVYRCSLMKTLPCYGKLYISSHHVSFNSKGIATKAKMIIPFNDILRIQKIRSRGYIFHALSILMQNKKEIFIEFSSEAKRNSCFARLFLQHKGVFKNKSSTEQAQKDIREWTAKLLEEEQIEHNDHVIPPFKTGLPVLSHTADDEPLIYQKPDKPLHFTCITIGTRGDVQPYIALCKGLMAEGHKCRIATHDEFKDWIEEHNIEYRSIGGDPSELMRLCVENNFFSVHFVMEGLRLFKGWIDELLGLTWKACEDTDVILESPSAMVGIHMAEKLRVPYFRSFPMPMTRTRSFPHPFATPNNPKGRLYNDMTYVLFDHAVWRAIATRTNDFRRDILGLPATTYEKLEVWKIPYLYCFSQSIVPSPLDWRDWIHCTGYWFLDNAQTKWKPSPELQNFLQAPDSRPIVYIGFGSIIVSDPDEITRIIVEATLLSNVRAIISRGWSSRIAGTTSDLLHRYPNTILSVQAVPHDWLFPQVRAVVHHGGAGTTAAGLRAGRPTIVKPFFADQFFWGDRVEEMGVGRCIKELTVENLSAALRVVSTDESMLRTANIVGQKIREENGVETAIQCIYRDMELARERTVSSAQRTSSDEGEDSDALLENSIVENDQEWTLIEATASGSVSPGSWRPRTS</sequence>
<dbReference type="PANTHER" id="PTHR48050:SF25">
    <property type="entry name" value="STEROL 3-BETA-GLUCOSYLTRANSFERASE"/>
    <property type="match status" value="1"/>
</dbReference>
<dbReference type="OrthoDB" id="10261837at2759"/>
<feature type="compositionally biased region" description="Acidic residues" evidence="8">
    <location>
        <begin position="526"/>
        <end position="536"/>
    </location>
</feature>
<comment type="catalytic activity">
    <reaction evidence="7">
        <text>a sterol + UDP-alpha-D-glucose = a sterol 3-beta-D-glucoside + UDP + H(+)</text>
        <dbReference type="Rhea" id="RHEA:22724"/>
        <dbReference type="ChEBI" id="CHEBI:15378"/>
        <dbReference type="ChEBI" id="CHEBI:15889"/>
        <dbReference type="ChEBI" id="CHEBI:37424"/>
        <dbReference type="ChEBI" id="CHEBI:58223"/>
        <dbReference type="ChEBI" id="CHEBI:58885"/>
        <dbReference type="EC" id="2.4.1.173"/>
    </reaction>
    <physiologicalReaction direction="left-to-right" evidence="7">
        <dbReference type="Rhea" id="RHEA:22725"/>
    </physiologicalReaction>
</comment>
<keyword evidence="4" id="KW-0808">Transferase</keyword>
<evidence type="ECO:0000256" key="5">
    <source>
        <dbReference type="ARBA" id="ARBA00029843"/>
    </source>
</evidence>